<evidence type="ECO:0000256" key="5">
    <source>
        <dbReference type="ARBA" id="ARBA00022989"/>
    </source>
</evidence>
<feature type="transmembrane region" description="Helical" evidence="7">
    <location>
        <begin position="136"/>
        <end position="155"/>
    </location>
</feature>
<reference evidence="12" key="2">
    <citation type="submission" date="2017-04" db="EMBL/GenBank/DDBJ databases">
        <authorList>
            <person name="Afonso C.L."/>
            <person name="Miller P.J."/>
            <person name="Scott M.A."/>
            <person name="Spackman E."/>
            <person name="Goraichik I."/>
            <person name="Dimitrov K.M."/>
            <person name="Suarez D.L."/>
            <person name="Swayne D.E."/>
        </authorList>
    </citation>
    <scope>NUCLEOTIDE SEQUENCE [LARGE SCALE GENOMIC DNA]</scope>
    <source>
        <strain evidence="12">16-00191</strain>
    </source>
</reference>
<dbReference type="InterPro" id="IPR003593">
    <property type="entry name" value="AAA+_ATPase"/>
</dbReference>
<keyword evidence="11" id="KW-0614">Plasmid</keyword>
<keyword evidence="12" id="KW-0378">Hydrolase</keyword>
<evidence type="ECO:0000313" key="12">
    <source>
        <dbReference type="EMBL" id="SMD86566.1"/>
    </source>
</evidence>
<reference evidence="11 14" key="3">
    <citation type="submission" date="2019-07" db="EMBL/GenBank/DDBJ databases">
        <authorList>
            <person name="Yu W.S."/>
            <person name="Cheong H.-M."/>
            <person name="Choi Y."/>
            <person name="Hwang K.J."/>
            <person name="Jung K."/>
            <person name="Lee S."/>
            <person name="Choi C."/>
        </authorList>
    </citation>
    <scope>NUCLEOTIDE SEQUENCE [LARGE SCALE GENOMIC DNA]</scope>
    <source>
        <strain evidence="11 14">NCCP 15909</strain>
        <plasmid evidence="11 14">unnamed1</plasmid>
    </source>
</reference>
<dbReference type="Proteomes" id="UP001174229">
    <property type="component" value="Unassembled WGS sequence"/>
</dbReference>
<evidence type="ECO:0000259" key="8">
    <source>
        <dbReference type="PROSITE" id="PS50893"/>
    </source>
</evidence>
<dbReference type="InterPro" id="IPR039421">
    <property type="entry name" value="Type_1_exporter"/>
</dbReference>
<evidence type="ECO:0000256" key="7">
    <source>
        <dbReference type="SAM" id="Phobius"/>
    </source>
</evidence>
<keyword evidence="14" id="KW-1185">Reference proteome</keyword>
<dbReference type="EMBL" id="FWZB01000033">
    <property type="protein sequence ID" value="SMD86566.1"/>
    <property type="molecule type" value="Genomic_DNA"/>
</dbReference>
<feature type="transmembrane region" description="Helical" evidence="7">
    <location>
        <begin position="54"/>
        <end position="75"/>
    </location>
</feature>
<name>A0A1Y5Z953_9BACI</name>
<dbReference type="GO" id="GO:0016887">
    <property type="term" value="F:ATP hydrolysis activity"/>
    <property type="evidence" value="ECO:0007669"/>
    <property type="project" value="InterPro"/>
</dbReference>
<feature type="domain" description="ABC transporter" evidence="8">
    <location>
        <begin position="336"/>
        <end position="554"/>
    </location>
</feature>
<comment type="subcellular location">
    <subcellularLocation>
        <location evidence="1">Cell membrane</location>
        <topology evidence="1">Multi-pass membrane protein</topology>
    </subcellularLocation>
</comment>
<keyword evidence="6 7" id="KW-0472">Membrane</keyword>
<dbReference type="SMART" id="SM00382">
    <property type="entry name" value="AAA"/>
    <property type="match status" value="1"/>
</dbReference>
<feature type="transmembrane region" description="Helical" evidence="7">
    <location>
        <begin position="21"/>
        <end position="42"/>
    </location>
</feature>
<dbReference type="Gene3D" id="1.20.1560.10">
    <property type="entry name" value="ABC transporter type 1, transmembrane domain"/>
    <property type="match status" value="1"/>
</dbReference>
<dbReference type="SUPFAM" id="SSF52540">
    <property type="entry name" value="P-loop containing nucleoside triphosphate hydrolases"/>
    <property type="match status" value="1"/>
</dbReference>
<keyword evidence="5 7" id="KW-1133">Transmembrane helix</keyword>
<evidence type="ECO:0000313" key="10">
    <source>
        <dbReference type="EMBL" id="MDK7393964.1"/>
    </source>
</evidence>
<dbReference type="GO" id="GO:0005524">
    <property type="term" value="F:ATP binding"/>
    <property type="evidence" value="ECO:0007669"/>
    <property type="project" value="UniProtKB-KW"/>
</dbReference>
<dbReference type="GO" id="GO:0015421">
    <property type="term" value="F:ABC-type oligopeptide transporter activity"/>
    <property type="evidence" value="ECO:0007669"/>
    <property type="project" value="TreeGrafter"/>
</dbReference>
<accession>A0A1Y5Z953</accession>
<sequence>MKNKVLWKFLVNLYKKQKYKLIILFLFSCFLALNEIAFPLILKYIIDNVTISNLYGFAIKYGWIFISIIIVQLIIKYYAVILDNQVVIDSNLVLRKKINETLKRSDYFRFINLENKNLTQIITYDVPQCQGILNSIIFDLIVQCLVFISTFLILMALNLKLTLIILMILPIYYGVFYLFNSKLNIINMQLIEHRDYLSNVIEKIQLNFKNYKIYVRKNGFDQQYNDRVVKISQTQSKNAKLVAVMNITMTILFCLLIGLIAIIGFSEVKNNTLSIGALSAFLVYTMNFFSPIQRIMSLFIDFKISVISIKRVHELLCLDLEEKNHVKLEKNMQGNVLFKNAQVKLGNKNIVSNFTGEIVRGKINYLVGRNASGKSTLILSLIQFIKSSGIYIDSYEVTRYDIEMLRKNISVAFQEPEFIAENVTDQLNLIEENNYNKLINPEKKIIIDKYVKVLVSLLEPSKTISELSGGKKQLLSIISVLKSYPEILILDEAFSNLDSEIRYEIKNVMNSLKEHITIIVVDHFANPALEDNVISLEQEKFVREGSISEHTHNF</sequence>
<dbReference type="Pfam" id="PF00005">
    <property type="entry name" value="ABC_tran"/>
    <property type="match status" value="1"/>
</dbReference>
<dbReference type="SUPFAM" id="SSF90123">
    <property type="entry name" value="ABC transporter transmembrane region"/>
    <property type="match status" value="1"/>
</dbReference>
<dbReference type="AlphaFoldDB" id="A0A1Y5Z953"/>
<dbReference type="InterPro" id="IPR036640">
    <property type="entry name" value="ABC1_TM_sf"/>
</dbReference>
<dbReference type="PANTHER" id="PTHR43394">
    <property type="entry name" value="ATP-DEPENDENT PERMEASE MDL1, MITOCHONDRIAL"/>
    <property type="match status" value="1"/>
</dbReference>
<evidence type="ECO:0000256" key="4">
    <source>
        <dbReference type="ARBA" id="ARBA00022840"/>
    </source>
</evidence>
<feature type="transmembrane region" description="Helical" evidence="7">
    <location>
        <begin position="271"/>
        <end position="289"/>
    </location>
</feature>
<evidence type="ECO:0000256" key="2">
    <source>
        <dbReference type="ARBA" id="ARBA00022692"/>
    </source>
</evidence>
<dbReference type="PROSITE" id="PS50893">
    <property type="entry name" value="ABC_TRANSPORTER_2"/>
    <property type="match status" value="1"/>
</dbReference>
<protein>
    <submittedName>
        <fullName evidence="10">ABC transporter ATP-binding protein</fullName>
    </submittedName>
    <submittedName>
        <fullName evidence="12">Putative multidrug export ATP-binding/permease protein</fullName>
        <ecNumber evidence="12">3.6.3.-</ecNumber>
    </submittedName>
</protein>
<evidence type="ECO:0000256" key="1">
    <source>
        <dbReference type="ARBA" id="ARBA00004651"/>
    </source>
</evidence>
<accession>A0A6I6YVT6</accession>
<dbReference type="PANTHER" id="PTHR43394:SF1">
    <property type="entry name" value="ATP-BINDING CASSETTE SUB-FAMILY B MEMBER 10, MITOCHONDRIAL"/>
    <property type="match status" value="1"/>
</dbReference>
<dbReference type="CDD" id="cd07346">
    <property type="entry name" value="ABC_6TM_exporters"/>
    <property type="match status" value="1"/>
</dbReference>
<dbReference type="GO" id="GO:0005886">
    <property type="term" value="C:plasma membrane"/>
    <property type="evidence" value="ECO:0007669"/>
    <property type="project" value="UniProtKB-SubCell"/>
</dbReference>
<feature type="transmembrane region" description="Helical" evidence="7">
    <location>
        <begin position="241"/>
        <end position="265"/>
    </location>
</feature>
<dbReference type="GeneID" id="69534788"/>
<feature type="domain" description="ABC transmembrane type-1" evidence="9">
    <location>
        <begin position="22"/>
        <end position="302"/>
    </location>
</feature>
<dbReference type="Gene3D" id="3.40.50.300">
    <property type="entry name" value="P-loop containing nucleotide triphosphate hydrolases"/>
    <property type="match status" value="1"/>
</dbReference>
<gene>
    <name evidence="12" type="ORF">BACERE00191_01635</name>
    <name evidence="11" type="ORF">FPL01_01030</name>
    <name evidence="10" type="ORF">OWO78_21540</name>
</gene>
<dbReference type="EMBL" id="JAPNPE010000011">
    <property type="protein sequence ID" value="MDK7393964.1"/>
    <property type="molecule type" value="Genomic_DNA"/>
</dbReference>
<dbReference type="EC" id="3.6.3.-" evidence="12"/>
<feature type="transmembrane region" description="Helical" evidence="7">
    <location>
        <begin position="161"/>
        <end position="179"/>
    </location>
</feature>
<dbReference type="InterPro" id="IPR027417">
    <property type="entry name" value="P-loop_NTPase"/>
</dbReference>
<dbReference type="PROSITE" id="PS50929">
    <property type="entry name" value="ABC_TM1F"/>
    <property type="match status" value="1"/>
</dbReference>
<evidence type="ECO:0000256" key="3">
    <source>
        <dbReference type="ARBA" id="ARBA00022741"/>
    </source>
</evidence>
<dbReference type="Pfam" id="PF00664">
    <property type="entry name" value="ABC_membrane"/>
    <property type="match status" value="1"/>
</dbReference>
<reference evidence="13" key="1">
    <citation type="submission" date="2017-04" db="EMBL/GenBank/DDBJ databases">
        <authorList>
            <person name="Criscuolo A."/>
        </authorList>
    </citation>
    <scope>NUCLEOTIDE SEQUENCE [LARGE SCALE GENOMIC DNA]</scope>
</reference>
<keyword evidence="2 7" id="KW-0812">Transmembrane</keyword>
<geneLocation type="plasmid" evidence="11 14">
    <name>unnamed1</name>
</geneLocation>
<organism evidence="12 13">
    <name type="scientific">Bacillus pacificus</name>
    <dbReference type="NCBI Taxonomy" id="2026187"/>
    <lineage>
        <taxon>Bacteria</taxon>
        <taxon>Bacillati</taxon>
        <taxon>Bacillota</taxon>
        <taxon>Bacilli</taxon>
        <taxon>Bacillales</taxon>
        <taxon>Bacillaceae</taxon>
        <taxon>Bacillus</taxon>
        <taxon>Bacillus cereus group</taxon>
    </lineage>
</organism>
<dbReference type="Proteomes" id="UP000194499">
    <property type="component" value="Unassembled WGS sequence"/>
</dbReference>
<dbReference type="InterPro" id="IPR003439">
    <property type="entry name" value="ABC_transporter-like_ATP-bd"/>
</dbReference>
<evidence type="ECO:0000259" key="9">
    <source>
        <dbReference type="PROSITE" id="PS50929"/>
    </source>
</evidence>
<evidence type="ECO:0000313" key="11">
    <source>
        <dbReference type="EMBL" id="QHH87594.1"/>
    </source>
</evidence>
<dbReference type="EMBL" id="CP041978">
    <property type="protein sequence ID" value="QHH87594.1"/>
    <property type="molecule type" value="Genomic_DNA"/>
</dbReference>
<dbReference type="RefSeq" id="WP_046648680.1">
    <property type="nucleotide sequence ID" value="NZ_CP086329.1"/>
</dbReference>
<dbReference type="InterPro" id="IPR011527">
    <property type="entry name" value="ABC1_TM_dom"/>
</dbReference>
<proteinExistence type="predicted"/>
<evidence type="ECO:0000256" key="6">
    <source>
        <dbReference type="ARBA" id="ARBA00023136"/>
    </source>
</evidence>
<keyword evidence="3" id="KW-0547">Nucleotide-binding</keyword>
<dbReference type="Proteomes" id="UP000464796">
    <property type="component" value="Plasmid unnamed1"/>
</dbReference>
<keyword evidence="4 12" id="KW-0067">ATP-binding</keyword>
<reference evidence="10" key="4">
    <citation type="submission" date="2022-11" db="EMBL/GenBank/DDBJ databases">
        <title>WGS-based characterization of Bacillus cereus isolated from food &amp; feed additives.</title>
        <authorList>
            <person name="Bogaerts B."/>
            <person name="Fraiture M.-A."/>
            <person name="Roosens N.H.C."/>
            <person name="De Keersmaecker S.C.J."/>
            <person name="Vanneste K."/>
        </authorList>
    </citation>
    <scope>NUCLEOTIDE SEQUENCE</scope>
    <source>
        <strain evidence="10">74.2</strain>
    </source>
</reference>
<evidence type="ECO:0000313" key="14">
    <source>
        <dbReference type="Proteomes" id="UP000464796"/>
    </source>
</evidence>
<evidence type="ECO:0000313" key="13">
    <source>
        <dbReference type="Proteomes" id="UP000194499"/>
    </source>
</evidence>